<reference evidence="4 5" key="1">
    <citation type="submission" date="2016-02" db="EMBL/GenBank/DDBJ databases">
        <title>Genome sequence of Clostridium thermobutyricum DSM 4928.</title>
        <authorList>
            <person name="Poehlein A."/>
            <person name="Daniel R."/>
        </authorList>
    </citation>
    <scope>NUCLEOTIDE SEQUENCE [LARGE SCALE GENOMIC DNA]</scope>
    <source>
        <strain evidence="4 5">DSM 4928</strain>
    </source>
</reference>
<dbReference type="InterPro" id="IPR006594">
    <property type="entry name" value="LisH"/>
</dbReference>
<dbReference type="PROSITE" id="PS01081">
    <property type="entry name" value="HTH_TETR_1"/>
    <property type="match status" value="1"/>
</dbReference>
<dbReference type="InterPro" id="IPR001647">
    <property type="entry name" value="HTH_TetR"/>
</dbReference>
<dbReference type="SUPFAM" id="SSF48498">
    <property type="entry name" value="Tetracyclin repressor-like, C-terminal domain"/>
    <property type="match status" value="1"/>
</dbReference>
<dbReference type="Gene3D" id="1.10.357.10">
    <property type="entry name" value="Tetracycline Repressor, domain 2"/>
    <property type="match status" value="2"/>
</dbReference>
<keyword evidence="1 2" id="KW-0238">DNA-binding</keyword>
<accession>A0A1V4SX58</accession>
<sequence length="227" mass="27232">MKDKFFNIPLEKQNKIINSALAEFAKNGYTKTSINDIAKSADVSKASLFYYFNTKKELYLYLYEYCYDCYMKEIEKMLHSETKDFFELFLEHQHRRINLMKRHPEMFLFLNESDANENEDLLNEVDINKLINRHPEIFSITNGFNSNDDKELNPELKRLRKNFVDKLITSIINKSDMSKFKEDVDINILLDIMKWVTNGYMRKIINHEPIDTELDDYVLFLKKNLYK</sequence>
<dbReference type="AlphaFoldDB" id="A0A1V4SX58"/>
<dbReference type="PANTHER" id="PTHR30328:SF54">
    <property type="entry name" value="HTH-TYPE TRANSCRIPTIONAL REPRESSOR SCO4008"/>
    <property type="match status" value="1"/>
</dbReference>
<dbReference type="PANTHER" id="PTHR30328">
    <property type="entry name" value="TRANSCRIPTIONAL REPRESSOR"/>
    <property type="match status" value="1"/>
</dbReference>
<feature type="DNA-binding region" description="H-T-H motif" evidence="2">
    <location>
        <begin position="33"/>
        <end position="52"/>
    </location>
</feature>
<dbReference type="EMBL" id="LTAY01000026">
    <property type="protein sequence ID" value="OPX49135.1"/>
    <property type="molecule type" value="Genomic_DNA"/>
</dbReference>
<evidence type="ECO:0000256" key="1">
    <source>
        <dbReference type="ARBA" id="ARBA00023125"/>
    </source>
</evidence>
<dbReference type="InterPro" id="IPR009057">
    <property type="entry name" value="Homeodomain-like_sf"/>
</dbReference>
<dbReference type="Pfam" id="PF00440">
    <property type="entry name" value="TetR_N"/>
    <property type="match status" value="1"/>
</dbReference>
<protein>
    <submittedName>
        <fullName evidence="4">Biofilm operon icaADBC HTH-type negative transcriptional regulator IcaR</fullName>
    </submittedName>
</protein>
<dbReference type="GO" id="GO:0003677">
    <property type="term" value="F:DNA binding"/>
    <property type="evidence" value="ECO:0007669"/>
    <property type="project" value="UniProtKB-UniRule"/>
</dbReference>
<dbReference type="InterPro" id="IPR023772">
    <property type="entry name" value="DNA-bd_HTH_TetR-type_CS"/>
</dbReference>
<dbReference type="PROSITE" id="PS50977">
    <property type="entry name" value="HTH_TETR_2"/>
    <property type="match status" value="1"/>
</dbReference>
<dbReference type="InterPro" id="IPR050109">
    <property type="entry name" value="HTH-type_TetR-like_transc_reg"/>
</dbReference>
<feature type="domain" description="HTH tetR-type" evidence="3">
    <location>
        <begin position="10"/>
        <end position="70"/>
    </location>
</feature>
<evidence type="ECO:0000259" key="3">
    <source>
        <dbReference type="PROSITE" id="PS50977"/>
    </source>
</evidence>
<evidence type="ECO:0000313" key="4">
    <source>
        <dbReference type="EMBL" id="OPX49135.1"/>
    </source>
</evidence>
<dbReference type="Proteomes" id="UP000191448">
    <property type="component" value="Unassembled WGS sequence"/>
</dbReference>
<organism evidence="4 5">
    <name type="scientific">Clostridium thermobutyricum DSM 4928</name>
    <dbReference type="NCBI Taxonomy" id="1121339"/>
    <lineage>
        <taxon>Bacteria</taxon>
        <taxon>Bacillati</taxon>
        <taxon>Bacillota</taxon>
        <taxon>Clostridia</taxon>
        <taxon>Eubacteriales</taxon>
        <taxon>Clostridiaceae</taxon>
        <taxon>Clostridium</taxon>
    </lineage>
</organism>
<dbReference type="PRINTS" id="PR00455">
    <property type="entry name" value="HTHTETR"/>
</dbReference>
<gene>
    <name evidence="4" type="primary">icaR</name>
    <name evidence="4" type="ORF">CLTHE_08890</name>
</gene>
<evidence type="ECO:0000313" key="5">
    <source>
        <dbReference type="Proteomes" id="UP000191448"/>
    </source>
</evidence>
<dbReference type="GO" id="GO:0006355">
    <property type="term" value="P:regulation of DNA-templated transcription"/>
    <property type="evidence" value="ECO:0007669"/>
    <property type="project" value="UniProtKB-ARBA"/>
</dbReference>
<dbReference type="PROSITE" id="PS50896">
    <property type="entry name" value="LISH"/>
    <property type="match status" value="1"/>
</dbReference>
<evidence type="ECO:0000256" key="2">
    <source>
        <dbReference type="PROSITE-ProRule" id="PRU00335"/>
    </source>
</evidence>
<dbReference type="InterPro" id="IPR036271">
    <property type="entry name" value="Tet_transcr_reg_TetR-rel_C_sf"/>
</dbReference>
<dbReference type="RefSeq" id="WP_080022182.1">
    <property type="nucleotide sequence ID" value="NZ_LTAY01000026.1"/>
</dbReference>
<comment type="caution">
    <text evidence="4">The sequence shown here is derived from an EMBL/GenBank/DDBJ whole genome shotgun (WGS) entry which is preliminary data.</text>
</comment>
<name>A0A1V4SX58_9CLOT</name>
<dbReference type="SUPFAM" id="SSF46689">
    <property type="entry name" value="Homeodomain-like"/>
    <property type="match status" value="1"/>
</dbReference>
<proteinExistence type="predicted"/>
<dbReference type="OrthoDB" id="9780939at2"/>
<dbReference type="Gene3D" id="1.10.10.60">
    <property type="entry name" value="Homeodomain-like"/>
    <property type="match status" value="1"/>
</dbReference>